<proteinExistence type="predicted"/>
<feature type="region of interest" description="Disordered" evidence="1">
    <location>
        <begin position="1"/>
        <end position="29"/>
    </location>
</feature>
<feature type="compositionally biased region" description="Basic residues" evidence="1">
    <location>
        <begin position="1"/>
        <end position="11"/>
    </location>
</feature>
<keyword evidence="3" id="KW-1185">Reference proteome</keyword>
<protein>
    <recommendedName>
        <fullName evidence="4">Nucleoplasmin-like domain-containing protein</fullName>
    </recommendedName>
</protein>
<evidence type="ECO:0000313" key="2">
    <source>
        <dbReference type="EMBL" id="CAK7339808.1"/>
    </source>
</evidence>
<accession>A0AAV1RWG2</accession>
<dbReference type="Proteomes" id="UP001314170">
    <property type="component" value="Unassembled WGS sequence"/>
</dbReference>
<evidence type="ECO:0008006" key="4">
    <source>
        <dbReference type="Google" id="ProtNLM"/>
    </source>
</evidence>
<dbReference type="EMBL" id="CAWUPB010001158">
    <property type="protein sequence ID" value="CAK7339808.1"/>
    <property type="molecule type" value="Genomic_DNA"/>
</dbReference>
<sequence length="288" mass="32888">MKKEKGKKGISRQRGNYPPTRELKQNPESHSFMHRIIEKGSTFHRSEWILFPMVGTGSSMKNSVVQCNETVKVVFSVIGPRSVHLTGYYLSGCSGQHFHLDDETYPFVGLLLESYGEDIADTETKKSVNGSDEDECEDSFINDDVDLEIMSPSTVYSGEVEELSDKKKHKNGKGSHKRLRKKFQFSESKDEDKMLIFFLHEKEFVVNSMVSKRNEKYEKGKDETSEKKKCMRREVEADKLSLDLPVTKEDQKTTDDMWGTVNGRCFGPAVTMICKGDSHADKGMWNLK</sequence>
<dbReference type="AlphaFoldDB" id="A0AAV1RWG2"/>
<organism evidence="2 3">
    <name type="scientific">Dovyalis caffra</name>
    <dbReference type="NCBI Taxonomy" id="77055"/>
    <lineage>
        <taxon>Eukaryota</taxon>
        <taxon>Viridiplantae</taxon>
        <taxon>Streptophyta</taxon>
        <taxon>Embryophyta</taxon>
        <taxon>Tracheophyta</taxon>
        <taxon>Spermatophyta</taxon>
        <taxon>Magnoliopsida</taxon>
        <taxon>eudicotyledons</taxon>
        <taxon>Gunneridae</taxon>
        <taxon>Pentapetalae</taxon>
        <taxon>rosids</taxon>
        <taxon>fabids</taxon>
        <taxon>Malpighiales</taxon>
        <taxon>Salicaceae</taxon>
        <taxon>Flacourtieae</taxon>
        <taxon>Dovyalis</taxon>
    </lineage>
</organism>
<evidence type="ECO:0000256" key="1">
    <source>
        <dbReference type="SAM" id="MobiDB-lite"/>
    </source>
</evidence>
<gene>
    <name evidence="2" type="ORF">DCAF_LOCUS14884</name>
</gene>
<comment type="caution">
    <text evidence="2">The sequence shown here is derived from an EMBL/GenBank/DDBJ whole genome shotgun (WGS) entry which is preliminary data.</text>
</comment>
<evidence type="ECO:0000313" key="3">
    <source>
        <dbReference type="Proteomes" id="UP001314170"/>
    </source>
</evidence>
<name>A0AAV1RWG2_9ROSI</name>
<reference evidence="2 3" key="1">
    <citation type="submission" date="2024-01" db="EMBL/GenBank/DDBJ databases">
        <authorList>
            <person name="Waweru B."/>
        </authorList>
    </citation>
    <scope>NUCLEOTIDE SEQUENCE [LARGE SCALE GENOMIC DNA]</scope>
</reference>